<feature type="transmembrane region" description="Helical" evidence="1">
    <location>
        <begin position="95"/>
        <end position="114"/>
    </location>
</feature>
<feature type="transmembrane region" description="Helical" evidence="1">
    <location>
        <begin position="65"/>
        <end position="89"/>
    </location>
</feature>
<proteinExistence type="predicted"/>
<feature type="transmembrane region" description="Helical" evidence="1">
    <location>
        <begin position="37"/>
        <end position="58"/>
    </location>
</feature>
<keyword evidence="1" id="KW-0472">Membrane</keyword>
<reference evidence="2 3" key="1">
    <citation type="submission" date="2020-10" db="EMBL/GenBank/DDBJ databases">
        <title>Sequencing the genomes of 1000 actinobacteria strains.</title>
        <authorList>
            <person name="Klenk H.-P."/>
        </authorList>
    </citation>
    <scope>NUCLEOTIDE SEQUENCE [LARGE SCALE GENOMIC DNA]</scope>
    <source>
        <strain evidence="2 3">DSM 15666</strain>
    </source>
</reference>
<keyword evidence="1" id="KW-0812">Transmembrane</keyword>
<sequence>MRLLLLISRTAGIVAAVLAVVAAVAAAAAVPSTPTEALVSELWRCVGLITWAALFVLLAARPQLLALWVIALSSKIALVVVGLAIGLGTPGAGDLVLWDGILSLVLAVGSVACIRVRTLERPATSAQPPMRE</sequence>
<evidence type="ECO:0000256" key="1">
    <source>
        <dbReference type="SAM" id="Phobius"/>
    </source>
</evidence>
<protein>
    <submittedName>
        <fullName evidence="2">Uncharacterized protein</fullName>
    </submittedName>
</protein>
<keyword evidence="3" id="KW-1185">Reference proteome</keyword>
<keyword evidence="1" id="KW-1133">Transmembrane helix</keyword>
<evidence type="ECO:0000313" key="2">
    <source>
        <dbReference type="EMBL" id="MBE1523528.1"/>
    </source>
</evidence>
<accession>A0ABR9JCM5</accession>
<dbReference type="RefSeq" id="WP_192594671.1">
    <property type="nucleotide sequence ID" value="NZ_BAAALJ010000027.1"/>
</dbReference>
<dbReference type="Proteomes" id="UP000643525">
    <property type="component" value="Unassembled WGS sequence"/>
</dbReference>
<organism evidence="2 3">
    <name type="scientific">Nesterenkonia lutea</name>
    <dbReference type="NCBI Taxonomy" id="272919"/>
    <lineage>
        <taxon>Bacteria</taxon>
        <taxon>Bacillati</taxon>
        <taxon>Actinomycetota</taxon>
        <taxon>Actinomycetes</taxon>
        <taxon>Micrococcales</taxon>
        <taxon>Micrococcaceae</taxon>
        <taxon>Nesterenkonia</taxon>
    </lineage>
</organism>
<gene>
    <name evidence="2" type="ORF">H4W27_000646</name>
</gene>
<evidence type="ECO:0000313" key="3">
    <source>
        <dbReference type="Proteomes" id="UP000643525"/>
    </source>
</evidence>
<name>A0ABR9JCM5_9MICC</name>
<comment type="caution">
    <text evidence="2">The sequence shown here is derived from an EMBL/GenBank/DDBJ whole genome shotgun (WGS) entry which is preliminary data.</text>
</comment>
<dbReference type="EMBL" id="JADBED010000001">
    <property type="protein sequence ID" value="MBE1523528.1"/>
    <property type="molecule type" value="Genomic_DNA"/>
</dbReference>